<evidence type="ECO:0000256" key="1">
    <source>
        <dbReference type="ARBA" id="ARBA00001946"/>
    </source>
</evidence>
<keyword evidence="8" id="KW-0547">Nucleotide-binding</keyword>
<dbReference type="GO" id="GO:0046872">
    <property type="term" value="F:metal ion binding"/>
    <property type="evidence" value="ECO:0007669"/>
    <property type="project" value="UniProtKB-KW"/>
</dbReference>
<evidence type="ECO:0000256" key="2">
    <source>
        <dbReference type="ARBA" id="ARBA00002988"/>
    </source>
</evidence>
<keyword evidence="10" id="KW-0067">ATP-binding</keyword>
<evidence type="ECO:0000313" key="17">
    <source>
        <dbReference type="EMBL" id="EME28369.1"/>
    </source>
</evidence>
<dbReference type="NCBIfam" id="NF005057">
    <property type="entry name" value="PRK06464.1"/>
    <property type="match status" value="1"/>
</dbReference>
<dbReference type="AlphaFoldDB" id="M2XY57"/>
<feature type="domain" description="Pyruvate phosphate dikinase AMP/ATP-binding" evidence="15">
    <location>
        <begin position="28"/>
        <end position="375"/>
    </location>
</feature>
<accession>M2XY57</accession>
<gene>
    <name evidence="17" type="ORF">Gasu_42070</name>
</gene>
<evidence type="ECO:0000256" key="13">
    <source>
        <dbReference type="ARBA" id="ARBA00047700"/>
    </source>
</evidence>
<dbReference type="GO" id="GO:0008986">
    <property type="term" value="F:pyruvate, water dikinase activity"/>
    <property type="evidence" value="ECO:0007669"/>
    <property type="project" value="UniProtKB-EC"/>
</dbReference>
<dbReference type="FunFam" id="3.30.1490.20:FF:000010">
    <property type="entry name" value="Phosphoenolpyruvate synthase"/>
    <property type="match status" value="1"/>
</dbReference>
<keyword evidence="7" id="KW-0479">Metal-binding</keyword>
<comment type="cofactor">
    <cofactor evidence="1">
        <name>Mg(2+)</name>
        <dbReference type="ChEBI" id="CHEBI:18420"/>
    </cofactor>
</comment>
<reference evidence="18" key="1">
    <citation type="journal article" date="2013" name="Science">
        <title>Gene transfer from bacteria and archaea facilitated evolution of an extremophilic eukaryote.</title>
        <authorList>
            <person name="Schonknecht G."/>
            <person name="Chen W.H."/>
            <person name="Ternes C.M."/>
            <person name="Barbier G.G."/>
            <person name="Shrestha R.P."/>
            <person name="Stanke M."/>
            <person name="Brautigam A."/>
            <person name="Baker B.J."/>
            <person name="Banfield J.F."/>
            <person name="Garavito R.M."/>
            <person name="Carr K."/>
            <person name="Wilkerson C."/>
            <person name="Rensing S.A."/>
            <person name="Gagneul D."/>
            <person name="Dickenson N.E."/>
            <person name="Oesterhelt C."/>
            <person name="Lercher M.J."/>
            <person name="Weber A.P."/>
        </authorList>
    </citation>
    <scope>NUCLEOTIDE SEQUENCE [LARGE SCALE GENOMIC DNA]</scope>
    <source>
        <strain evidence="18">074W</strain>
    </source>
</reference>
<dbReference type="OMA" id="WEPIMKI"/>
<evidence type="ECO:0000259" key="14">
    <source>
        <dbReference type="Pfam" id="PF00391"/>
    </source>
</evidence>
<comment type="similarity">
    <text evidence="4">Belongs to the PEP-utilizing enzyme family.</text>
</comment>
<evidence type="ECO:0000256" key="4">
    <source>
        <dbReference type="ARBA" id="ARBA00007837"/>
    </source>
</evidence>
<dbReference type="SUPFAM" id="SSF51621">
    <property type="entry name" value="Phosphoenolpyruvate/pyruvate domain"/>
    <property type="match status" value="1"/>
</dbReference>
<dbReference type="Gene3D" id="3.50.30.10">
    <property type="entry name" value="Phosphohistidine domain"/>
    <property type="match status" value="1"/>
</dbReference>
<dbReference type="EC" id="2.7.9.2" evidence="5"/>
<dbReference type="InterPro" id="IPR013815">
    <property type="entry name" value="ATP_grasp_subdomain_1"/>
</dbReference>
<organism evidence="17 18">
    <name type="scientific">Galdieria sulphuraria</name>
    <name type="common">Red alga</name>
    <dbReference type="NCBI Taxonomy" id="130081"/>
    <lineage>
        <taxon>Eukaryota</taxon>
        <taxon>Rhodophyta</taxon>
        <taxon>Bangiophyceae</taxon>
        <taxon>Galdieriales</taxon>
        <taxon>Galdieriaceae</taxon>
        <taxon>Galdieria</taxon>
    </lineage>
</organism>
<dbReference type="RefSeq" id="XP_005704889.1">
    <property type="nucleotide sequence ID" value="XM_005704832.1"/>
</dbReference>
<dbReference type="InterPro" id="IPR040442">
    <property type="entry name" value="Pyrv_kinase-like_dom_sf"/>
</dbReference>
<evidence type="ECO:0000256" key="11">
    <source>
        <dbReference type="ARBA" id="ARBA00022842"/>
    </source>
</evidence>
<dbReference type="Pfam" id="PF00391">
    <property type="entry name" value="PEP-utilizers"/>
    <property type="match status" value="1"/>
</dbReference>
<dbReference type="Gramene" id="EME28369">
    <property type="protein sequence ID" value="EME28369"/>
    <property type="gene ID" value="Gasu_42070"/>
</dbReference>
<evidence type="ECO:0000259" key="15">
    <source>
        <dbReference type="Pfam" id="PF01326"/>
    </source>
</evidence>
<dbReference type="InterPro" id="IPR006319">
    <property type="entry name" value="PEP_synth"/>
</dbReference>
<dbReference type="InterPro" id="IPR000121">
    <property type="entry name" value="PEP_util_C"/>
</dbReference>
<evidence type="ECO:0000256" key="5">
    <source>
        <dbReference type="ARBA" id="ARBA00011996"/>
    </source>
</evidence>
<dbReference type="Pfam" id="PF02896">
    <property type="entry name" value="PEP-utilizers_C"/>
    <property type="match status" value="1"/>
</dbReference>
<evidence type="ECO:0000256" key="8">
    <source>
        <dbReference type="ARBA" id="ARBA00022741"/>
    </source>
</evidence>
<protein>
    <recommendedName>
        <fullName evidence="5">pyruvate, water dikinase</fullName>
        <ecNumber evidence="5">2.7.9.2</ecNumber>
    </recommendedName>
    <alternativeName>
        <fullName evidence="12">Pyruvate, water dikinase</fullName>
    </alternativeName>
</protein>
<dbReference type="InterPro" id="IPR036637">
    <property type="entry name" value="Phosphohistidine_dom_sf"/>
</dbReference>
<dbReference type="OrthoDB" id="294at2759"/>
<dbReference type="FunFam" id="3.30.470.20:FF:000017">
    <property type="entry name" value="Phosphoenolpyruvate synthase"/>
    <property type="match status" value="1"/>
</dbReference>
<name>M2XY57_GALSU</name>
<dbReference type="PANTHER" id="PTHR43030">
    <property type="entry name" value="PHOSPHOENOLPYRUVATE SYNTHASE"/>
    <property type="match status" value="1"/>
</dbReference>
<keyword evidence="18" id="KW-1185">Reference proteome</keyword>
<dbReference type="InterPro" id="IPR015813">
    <property type="entry name" value="Pyrv/PenolPyrv_kinase-like_dom"/>
</dbReference>
<comment type="catalytic activity">
    <reaction evidence="13">
        <text>pyruvate + ATP + H2O = phosphoenolpyruvate + AMP + phosphate + 2 H(+)</text>
        <dbReference type="Rhea" id="RHEA:11364"/>
        <dbReference type="ChEBI" id="CHEBI:15361"/>
        <dbReference type="ChEBI" id="CHEBI:15377"/>
        <dbReference type="ChEBI" id="CHEBI:15378"/>
        <dbReference type="ChEBI" id="CHEBI:30616"/>
        <dbReference type="ChEBI" id="CHEBI:43474"/>
        <dbReference type="ChEBI" id="CHEBI:58702"/>
        <dbReference type="ChEBI" id="CHEBI:456215"/>
        <dbReference type="EC" id="2.7.9.2"/>
    </reaction>
</comment>
<dbReference type="KEGG" id="gsl:Gasu_42070"/>
<sequence length="840" mass="93677">MTTSKVTQNNKASKNILWFDEISATDTEYVGGKVASLGEMVNQLQKVGIRVPFGFAVSAKAYRRFLDHANLSQQINELSKWLENKENLHKHEALAQKAEQLREAIRKSTLPSEVEAEVLSAYENLCKREGVENLPVAVRSSATAEDLPGTSFAGQYETILNVRGKSHLLSALKECYASVFVHRAICYRAEFGFEQNSIALAVGIQRMVDAGNACSGVMFTLDTETGFDKVVFLTASYGLGENVVQGHVNPDEYYVFKESLETAPCPIIQKTIGSKDTKMIYAASENGPNGTLSKNPTTKIVPVPKEYRERFALENEEILQLAKWAVRIQRHYSQIVYDNAVQMDIEWAKDAVTGELFLVQARPETAHSTKRNKIANVFENYYLKTDESKLVTLITGRAIGSKMASGKAQIIQSTKDIRVFVPGNILVTEMTDPDWEPVMKTAAAIVTNKGGRTCHAAIVCREIGIPAIVGTDKGTKVIKDGEDITVSCAGGEVGKVYQGKLEFVCEKMEIPNEIRPRTKIMMNLANPSEAFKMSRIPNDGVGLAREEFIINNYIGIHPLALLYYDQQDEEVKRIIDKKTVGYKDKAQFFVEKLAFGIAMLATAFYPNDIIVRLSDFKTNEYGNLVGGTAYEPEEHNPMIGFRGASRYYDPRYKEGFILECKALKRVRDEMGLKNVKIMIPFCRTVEEGIRVQELMASQGLKRGENGLELYVMCEIPSNVIMADLFAKIFDGFSIGSNDLTSLVLGLDRDNEIIAHLYDERNPAVLKMIQQVISEAHHAKRKVGICGQGPSDYPDFAEFLVRQGIDSLSLTPDVIPKTTLRILELESKMGLEPRKLEVLEP</sequence>
<dbReference type="Gene3D" id="3.30.1490.20">
    <property type="entry name" value="ATP-grasp fold, A domain"/>
    <property type="match status" value="1"/>
</dbReference>
<dbReference type="Gene3D" id="3.30.470.20">
    <property type="entry name" value="ATP-grasp fold, B domain"/>
    <property type="match status" value="1"/>
</dbReference>
<evidence type="ECO:0000256" key="10">
    <source>
        <dbReference type="ARBA" id="ARBA00022840"/>
    </source>
</evidence>
<keyword evidence="11" id="KW-0460">Magnesium</keyword>
<comment type="pathway">
    <text evidence="3">Carbohydrate biosynthesis; gluconeogenesis.</text>
</comment>
<keyword evidence="6 17" id="KW-0808">Transferase</keyword>
<dbReference type="GO" id="GO:0006094">
    <property type="term" value="P:gluconeogenesis"/>
    <property type="evidence" value="ECO:0007669"/>
    <property type="project" value="UniProtKB-UniPathway"/>
</dbReference>
<evidence type="ECO:0000256" key="7">
    <source>
        <dbReference type="ARBA" id="ARBA00022723"/>
    </source>
</evidence>
<feature type="domain" description="PEP-utilising enzyme mobile" evidence="14">
    <location>
        <begin position="422"/>
        <end position="490"/>
    </location>
</feature>
<dbReference type="PRINTS" id="PR01736">
    <property type="entry name" value="PHPHTRNFRASE"/>
</dbReference>
<dbReference type="NCBIfam" id="TIGR01418">
    <property type="entry name" value="PEP_synth"/>
    <property type="match status" value="1"/>
</dbReference>
<evidence type="ECO:0000256" key="6">
    <source>
        <dbReference type="ARBA" id="ARBA00022679"/>
    </source>
</evidence>
<dbReference type="PIRSF" id="PIRSF000854">
    <property type="entry name" value="PEP_synthase"/>
    <property type="match status" value="1"/>
</dbReference>
<evidence type="ECO:0000256" key="9">
    <source>
        <dbReference type="ARBA" id="ARBA00022777"/>
    </source>
</evidence>
<dbReference type="InterPro" id="IPR008279">
    <property type="entry name" value="PEP-util_enz_mobile_dom"/>
</dbReference>
<dbReference type="STRING" id="130081.M2XY57"/>
<keyword evidence="17" id="KW-0670">Pyruvate</keyword>
<dbReference type="InterPro" id="IPR002192">
    <property type="entry name" value="PPDK_AMP/ATP-bd"/>
</dbReference>
<keyword evidence="9 17" id="KW-0418">Kinase</keyword>
<dbReference type="Proteomes" id="UP000030680">
    <property type="component" value="Unassembled WGS sequence"/>
</dbReference>
<comment type="function">
    <text evidence="2">Catalyzes the phosphorylation of pyruvate to phosphoenolpyruvate.</text>
</comment>
<dbReference type="eggNOG" id="ENOG502QREJ">
    <property type="taxonomic scope" value="Eukaryota"/>
</dbReference>
<dbReference type="GO" id="GO:0005524">
    <property type="term" value="F:ATP binding"/>
    <property type="evidence" value="ECO:0007669"/>
    <property type="project" value="UniProtKB-KW"/>
</dbReference>
<dbReference type="SUPFAM" id="SSF52009">
    <property type="entry name" value="Phosphohistidine domain"/>
    <property type="match status" value="1"/>
</dbReference>
<dbReference type="EMBL" id="KB454521">
    <property type="protein sequence ID" value="EME28369.1"/>
    <property type="molecule type" value="Genomic_DNA"/>
</dbReference>
<dbReference type="PANTHER" id="PTHR43030:SF1">
    <property type="entry name" value="PHOSPHOENOLPYRUVATE SYNTHASE"/>
    <property type="match status" value="1"/>
</dbReference>
<evidence type="ECO:0000313" key="18">
    <source>
        <dbReference type="Proteomes" id="UP000030680"/>
    </source>
</evidence>
<dbReference type="UniPathway" id="UPA00138"/>
<dbReference type="Pfam" id="PF01326">
    <property type="entry name" value="PPDK_N"/>
    <property type="match status" value="1"/>
</dbReference>
<feature type="domain" description="PEP-utilising enzyme C-terminal" evidence="16">
    <location>
        <begin position="517"/>
        <end position="823"/>
    </location>
</feature>
<evidence type="ECO:0000259" key="16">
    <source>
        <dbReference type="Pfam" id="PF02896"/>
    </source>
</evidence>
<evidence type="ECO:0000256" key="3">
    <source>
        <dbReference type="ARBA" id="ARBA00004742"/>
    </source>
</evidence>
<dbReference type="Gene3D" id="3.20.20.60">
    <property type="entry name" value="Phosphoenolpyruvate-binding domains"/>
    <property type="match status" value="1"/>
</dbReference>
<evidence type="ECO:0000256" key="12">
    <source>
        <dbReference type="ARBA" id="ARBA00033470"/>
    </source>
</evidence>
<dbReference type="SUPFAM" id="SSF56059">
    <property type="entry name" value="Glutathione synthetase ATP-binding domain-like"/>
    <property type="match status" value="1"/>
</dbReference>
<proteinExistence type="inferred from homology"/>
<dbReference type="GeneID" id="17087210"/>